<reference evidence="2" key="1">
    <citation type="journal article" date="2015" name="Nat. Genet.">
        <title>The genome and transcriptome of the zoonotic hookworm Ancylostoma ceylanicum identify infection-specific gene families.</title>
        <authorList>
            <person name="Schwarz E.M."/>
            <person name="Hu Y."/>
            <person name="Antoshechkin I."/>
            <person name="Miller M.M."/>
            <person name="Sternberg P.W."/>
            <person name="Aroian R.V."/>
        </authorList>
    </citation>
    <scope>NUCLEOTIDE SEQUENCE</scope>
    <source>
        <strain evidence="2">HY135</strain>
    </source>
</reference>
<protein>
    <submittedName>
        <fullName evidence="1">Uncharacterized protein</fullName>
    </submittedName>
</protein>
<dbReference type="EMBL" id="JARK01000141">
    <property type="protein sequence ID" value="EYC42147.1"/>
    <property type="molecule type" value="Genomic_DNA"/>
</dbReference>
<proteinExistence type="predicted"/>
<dbReference type="Proteomes" id="UP000024635">
    <property type="component" value="Unassembled WGS sequence"/>
</dbReference>
<evidence type="ECO:0000313" key="2">
    <source>
        <dbReference type="Proteomes" id="UP000024635"/>
    </source>
</evidence>
<dbReference type="AlphaFoldDB" id="A0A016WSA0"/>
<name>A0A016WSA0_9BILA</name>
<keyword evidence="2" id="KW-1185">Reference proteome</keyword>
<gene>
    <name evidence="1" type="primary">Acey_s0541.g3188</name>
    <name evidence="1" type="ORF">Y032_0541g3188</name>
</gene>
<organism evidence="1 2">
    <name type="scientific">Ancylostoma ceylanicum</name>
    <dbReference type="NCBI Taxonomy" id="53326"/>
    <lineage>
        <taxon>Eukaryota</taxon>
        <taxon>Metazoa</taxon>
        <taxon>Ecdysozoa</taxon>
        <taxon>Nematoda</taxon>
        <taxon>Chromadorea</taxon>
        <taxon>Rhabditida</taxon>
        <taxon>Rhabditina</taxon>
        <taxon>Rhabditomorpha</taxon>
        <taxon>Strongyloidea</taxon>
        <taxon>Ancylostomatidae</taxon>
        <taxon>Ancylostomatinae</taxon>
        <taxon>Ancylostoma</taxon>
    </lineage>
</organism>
<evidence type="ECO:0000313" key="1">
    <source>
        <dbReference type="EMBL" id="EYC42147.1"/>
    </source>
</evidence>
<sequence length="138" mass="16086">MGNSPNFPSISHRAPKNIWSYRKLKLWQKIELSVFYGDLGNQLLIWCQRSSVQGRSHPTFSRSDEPCRSNLAPAIDRFCLLHFFYNCYCLLYLTLNFEVVPSRAKIFDGAGNRTRGRDKCQRRRRPLACAANQYCFNT</sequence>
<dbReference type="OrthoDB" id="407432at2759"/>
<comment type="caution">
    <text evidence="1">The sequence shown here is derived from an EMBL/GenBank/DDBJ whole genome shotgun (WGS) entry which is preliminary data.</text>
</comment>
<accession>A0A016WSA0</accession>